<dbReference type="GO" id="GO:0016020">
    <property type="term" value="C:membrane"/>
    <property type="evidence" value="ECO:0007669"/>
    <property type="project" value="UniProtKB-SubCell"/>
</dbReference>
<keyword evidence="6 7" id="KW-0472">Membrane</keyword>
<dbReference type="OrthoDB" id="690149at2759"/>
<name>A0A484N0H2_9ASTE</name>
<gene>
    <name evidence="9" type="ORF">CCAM_LOCUS36369</name>
</gene>
<accession>A0A484N0H2</accession>
<dbReference type="EMBL" id="OOIL02005377">
    <property type="protein sequence ID" value="VFQ94593.1"/>
    <property type="molecule type" value="Genomic_DNA"/>
</dbReference>
<feature type="transmembrane region" description="Helical" evidence="7">
    <location>
        <begin position="95"/>
        <end position="121"/>
    </location>
</feature>
<evidence type="ECO:0000256" key="7">
    <source>
        <dbReference type="RuleBase" id="RU363107"/>
    </source>
</evidence>
<dbReference type="InterPro" id="IPR004895">
    <property type="entry name" value="Prenylated_rab_accept_PRA1"/>
</dbReference>
<keyword evidence="5 7" id="KW-1133">Transmembrane helix</keyword>
<dbReference type="PANTHER" id="PTHR38519:SF3">
    <property type="entry name" value="PRA1 FAMILY PROTEIN"/>
    <property type="match status" value="1"/>
</dbReference>
<dbReference type="AlphaFoldDB" id="A0A484N0H2"/>
<evidence type="ECO:0000256" key="3">
    <source>
        <dbReference type="ARBA" id="ARBA00006483"/>
    </source>
</evidence>
<protein>
    <recommendedName>
        <fullName evidence="7">PRA1 family protein</fullName>
    </recommendedName>
</protein>
<feature type="transmembrane region" description="Helical" evidence="7">
    <location>
        <begin position="71"/>
        <end position="89"/>
    </location>
</feature>
<organism evidence="9 10">
    <name type="scientific">Cuscuta campestris</name>
    <dbReference type="NCBI Taxonomy" id="132261"/>
    <lineage>
        <taxon>Eukaryota</taxon>
        <taxon>Viridiplantae</taxon>
        <taxon>Streptophyta</taxon>
        <taxon>Embryophyta</taxon>
        <taxon>Tracheophyta</taxon>
        <taxon>Spermatophyta</taxon>
        <taxon>Magnoliopsida</taxon>
        <taxon>eudicotyledons</taxon>
        <taxon>Gunneridae</taxon>
        <taxon>Pentapetalae</taxon>
        <taxon>asterids</taxon>
        <taxon>lamiids</taxon>
        <taxon>Solanales</taxon>
        <taxon>Convolvulaceae</taxon>
        <taxon>Cuscuteae</taxon>
        <taxon>Cuscuta</taxon>
        <taxon>Cuscuta subgen. Grammica</taxon>
        <taxon>Cuscuta sect. Cleistogrammica</taxon>
    </lineage>
</organism>
<evidence type="ECO:0000313" key="10">
    <source>
        <dbReference type="Proteomes" id="UP000595140"/>
    </source>
</evidence>
<comment type="subcellular location">
    <subcellularLocation>
        <location evidence="2 7">Membrane</location>
        <topology evidence="2 7">Multi-pass membrane protein</topology>
    </subcellularLocation>
</comment>
<sequence length="193" mass="20794">MTMATTYAIHRQTTGFPSSSSSSSPPPQPGLQNPKEKDHQPPITFHVTIPFSLPVSPESAASRIIRNMGKFGLYYFEFVWIVLFVALVPQRKVSAIIMAATKEAAIVYLLLLRGVPASLVLARKILDRKLLVLGLLGVGTGAALVAMHSGLHLLITLAATLPLVLAHAGLWSGWGAVDPLLENDDNHQYAPLV</sequence>
<dbReference type="GO" id="GO:0016192">
    <property type="term" value="P:vesicle-mediated transport"/>
    <property type="evidence" value="ECO:0007669"/>
    <property type="project" value="UniProtKB-ARBA"/>
</dbReference>
<dbReference type="PANTHER" id="PTHR38519">
    <property type="entry name" value="PRA1 FAMILY PROTEIN"/>
    <property type="match status" value="1"/>
</dbReference>
<feature type="transmembrane region" description="Helical" evidence="7">
    <location>
        <begin position="153"/>
        <end position="171"/>
    </location>
</feature>
<evidence type="ECO:0000256" key="2">
    <source>
        <dbReference type="ARBA" id="ARBA00004141"/>
    </source>
</evidence>
<keyword evidence="7" id="KW-0813">Transport</keyword>
<proteinExistence type="inferred from homology"/>
<feature type="transmembrane region" description="Helical" evidence="7">
    <location>
        <begin position="130"/>
        <end position="147"/>
    </location>
</feature>
<evidence type="ECO:0000256" key="5">
    <source>
        <dbReference type="ARBA" id="ARBA00022989"/>
    </source>
</evidence>
<feature type="region of interest" description="Disordered" evidence="8">
    <location>
        <begin position="13"/>
        <end position="39"/>
    </location>
</feature>
<evidence type="ECO:0000256" key="8">
    <source>
        <dbReference type="SAM" id="MobiDB-lite"/>
    </source>
</evidence>
<keyword evidence="10" id="KW-1185">Reference proteome</keyword>
<evidence type="ECO:0000256" key="4">
    <source>
        <dbReference type="ARBA" id="ARBA00022692"/>
    </source>
</evidence>
<keyword evidence="4 7" id="KW-0812">Transmembrane</keyword>
<evidence type="ECO:0000313" key="9">
    <source>
        <dbReference type="EMBL" id="VFQ94593.1"/>
    </source>
</evidence>
<evidence type="ECO:0000256" key="1">
    <source>
        <dbReference type="ARBA" id="ARBA00002501"/>
    </source>
</evidence>
<reference evidence="9 10" key="1">
    <citation type="submission" date="2018-04" db="EMBL/GenBank/DDBJ databases">
        <authorList>
            <person name="Vogel A."/>
        </authorList>
    </citation>
    <scope>NUCLEOTIDE SEQUENCE [LARGE SCALE GENOMIC DNA]</scope>
</reference>
<evidence type="ECO:0000256" key="6">
    <source>
        <dbReference type="ARBA" id="ARBA00023136"/>
    </source>
</evidence>
<dbReference type="Pfam" id="PF03208">
    <property type="entry name" value="PRA1"/>
    <property type="match status" value="1"/>
</dbReference>
<comment type="function">
    <text evidence="1 7">May be involved in both secretory and endocytic intracellular trafficking in the endosomal/prevacuolar compartments.</text>
</comment>
<dbReference type="Proteomes" id="UP000595140">
    <property type="component" value="Unassembled WGS sequence"/>
</dbReference>
<dbReference type="GO" id="GO:0005783">
    <property type="term" value="C:endoplasmic reticulum"/>
    <property type="evidence" value="ECO:0007669"/>
    <property type="project" value="UniProtKB-ARBA"/>
</dbReference>
<comment type="similarity">
    <text evidence="3 7">Belongs to the PRA1 family.</text>
</comment>